<gene>
    <name evidence="3" type="ORF">AFUS01_LOCUS28694</name>
</gene>
<comment type="caution">
    <text evidence="3">The sequence shown here is derived from an EMBL/GenBank/DDBJ whole genome shotgun (WGS) entry which is preliminary data.</text>
</comment>
<evidence type="ECO:0000256" key="2">
    <source>
        <dbReference type="SAM" id="MobiDB-lite"/>
    </source>
</evidence>
<reference evidence="3" key="1">
    <citation type="submission" date="2021-06" db="EMBL/GenBank/DDBJ databases">
        <authorList>
            <person name="Hodson N. C."/>
            <person name="Mongue J. A."/>
            <person name="Jaron S. K."/>
        </authorList>
    </citation>
    <scope>NUCLEOTIDE SEQUENCE</scope>
</reference>
<dbReference type="AlphaFoldDB" id="A0A8J2PCH9"/>
<organism evidence="3 4">
    <name type="scientific">Allacma fusca</name>
    <dbReference type="NCBI Taxonomy" id="39272"/>
    <lineage>
        <taxon>Eukaryota</taxon>
        <taxon>Metazoa</taxon>
        <taxon>Ecdysozoa</taxon>
        <taxon>Arthropoda</taxon>
        <taxon>Hexapoda</taxon>
        <taxon>Collembola</taxon>
        <taxon>Symphypleona</taxon>
        <taxon>Sminthuridae</taxon>
        <taxon>Allacma</taxon>
    </lineage>
</organism>
<proteinExistence type="predicted"/>
<evidence type="ECO:0000313" key="3">
    <source>
        <dbReference type="EMBL" id="CAG7818172.1"/>
    </source>
</evidence>
<dbReference type="Proteomes" id="UP000708208">
    <property type="component" value="Unassembled WGS sequence"/>
</dbReference>
<feature type="region of interest" description="Disordered" evidence="2">
    <location>
        <begin position="173"/>
        <end position="248"/>
    </location>
</feature>
<dbReference type="EMBL" id="CAJVCH010413118">
    <property type="protein sequence ID" value="CAG7818172.1"/>
    <property type="molecule type" value="Genomic_DNA"/>
</dbReference>
<feature type="compositionally biased region" description="Low complexity" evidence="2">
    <location>
        <begin position="7"/>
        <end position="16"/>
    </location>
</feature>
<evidence type="ECO:0000256" key="1">
    <source>
        <dbReference type="SAM" id="Coils"/>
    </source>
</evidence>
<feature type="coiled-coil region" evidence="1">
    <location>
        <begin position="44"/>
        <end position="71"/>
    </location>
</feature>
<sequence>MNRGRESLSSVSSSSSIKTEALKQREMSTPTSLNSHLLLDDTQKERLFSLLKGLQEEIQDLKYENNELKFLLFVALKHVAIDEKAQKDDFKWEMENMARDYLEDSTGTKTLRLELEATTNLLEESKWIQNHYGQRVREQELQIQELQKQLMDMKTKEFTLVQLKLPATTDYRISRKSNRSGDGSPARQIKPSGRQRSLSTASQHRGQGLNTFLPDNYKDTVATLPPILDGRKHKTRPTKFWPQMKNAT</sequence>
<accession>A0A8J2PCH9</accession>
<name>A0A8J2PCH9_9HEXA</name>
<evidence type="ECO:0000313" key="4">
    <source>
        <dbReference type="Proteomes" id="UP000708208"/>
    </source>
</evidence>
<feature type="compositionally biased region" description="Polar residues" evidence="2">
    <location>
        <begin position="194"/>
        <end position="210"/>
    </location>
</feature>
<keyword evidence="4" id="KW-1185">Reference proteome</keyword>
<protein>
    <submittedName>
        <fullName evidence="3">Uncharacterized protein</fullName>
    </submittedName>
</protein>
<feature type="region of interest" description="Disordered" evidence="2">
    <location>
        <begin position="1"/>
        <end position="29"/>
    </location>
</feature>
<feature type="coiled-coil region" evidence="1">
    <location>
        <begin position="129"/>
        <end position="156"/>
    </location>
</feature>
<keyword evidence="1" id="KW-0175">Coiled coil</keyword>